<organism evidence="3 4">
    <name type="scientific">Pantherophis guttatus</name>
    <name type="common">Corn snake</name>
    <name type="synonym">Elaphe guttata</name>
    <dbReference type="NCBI Taxonomy" id="94885"/>
    <lineage>
        <taxon>Eukaryota</taxon>
        <taxon>Metazoa</taxon>
        <taxon>Chordata</taxon>
        <taxon>Craniata</taxon>
        <taxon>Vertebrata</taxon>
        <taxon>Euteleostomi</taxon>
        <taxon>Lepidosauria</taxon>
        <taxon>Squamata</taxon>
        <taxon>Bifurcata</taxon>
        <taxon>Unidentata</taxon>
        <taxon>Episquamata</taxon>
        <taxon>Toxicofera</taxon>
        <taxon>Serpentes</taxon>
        <taxon>Colubroidea</taxon>
        <taxon>Colubridae</taxon>
        <taxon>Colubrinae</taxon>
        <taxon>Pantherophis</taxon>
    </lineage>
</organism>
<dbReference type="InterPro" id="IPR050916">
    <property type="entry name" value="SCAN-C2H2_zinc_finger"/>
</dbReference>
<evidence type="ECO:0000313" key="4">
    <source>
        <dbReference type="RefSeq" id="XP_060543908.1"/>
    </source>
</evidence>
<dbReference type="PANTHER" id="PTHR45935:SF15">
    <property type="entry name" value="SCAN BOX DOMAIN-CONTAINING PROTEIN"/>
    <property type="match status" value="1"/>
</dbReference>
<dbReference type="InterPro" id="IPR003309">
    <property type="entry name" value="SCAN_dom"/>
</dbReference>
<dbReference type="PROSITE" id="PS50804">
    <property type="entry name" value="SCAN_BOX"/>
    <property type="match status" value="1"/>
</dbReference>
<keyword evidence="1" id="KW-0539">Nucleus</keyword>
<gene>
    <name evidence="4" type="primary">LOC132710773</name>
</gene>
<feature type="domain" description="SCAN box" evidence="2">
    <location>
        <begin position="45"/>
        <end position="123"/>
    </location>
</feature>
<dbReference type="GeneID" id="132710773"/>
<keyword evidence="3" id="KW-1185">Reference proteome</keyword>
<accession>A0ABM3Z6A9</accession>
<dbReference type="SMART" id="SM00431">
    <property type="entry name" value="SCAN"/>
    <property type="match status" value="1"/>
</dbReference>
<dbReference type="CDD" id="cd07936">
    <property type="entry name" value="SCAN"/>
    <property type="match status" value="1"/>
</dbReference>
<dbReference type="Gene3D" id="1.10.4020.10">
    <property type="entry name" value="DNA breaking-rejoining enzymes"/>
    <property type="match status" value="1"/>
</dbReference>
<dbReference type="Pfam" id="PF02023">
    <property type="entry name" value="SCAN"/>
    <property type="match status" value="1"/>
</dbReference>
<name>A0ABM3Z6A9_PANGU</name>
<dbReference type="Proteomes" id="UP001652622">
    <property type="component" value="Unplaced"/>
</dbReference>
<proteinExistence type="predicted"/>
<protein>
    <submittedName>
        <fullName evidence="4">Zinc finger protein 24-like isoform X2</fullName>
    </submittedName>
</protein>
<evidence type="ECO:0000313" key="3">
    <source>
        <dbReference type="Proteomes" id="UP001652622"/>
    </source>
</evidence>
<dbReference type="InterPro" id="IPR038269">
    <property type="entry name" value="SCAN_sf"/>
</dbReference>
<dbReference type="SUPFAM" id="SSF47353">
    <property type="entry name" value="Retrovirus capsid dimerization domain-like"/>
    <property type="match status" value="1"/>
</dbReference>
<reference evidence="4" key="1">
    <citation type="submission" date="2025-08" db="UniProtKB">
        <authorList>
            <consortium name="RefSeq"/>
        </authorList>
    </citation>
    <scope>IDENTIFICATION</scope>
    <source>
        <tissue evidence="4">Blood</tissue>
    </source>
</reference>
<sequence length="148" mass="17258">MEEYLAFDGAEKGRLEAHSWTYKDVWAKTEQKVLEEDTISSEVQHRLFRSIQYQDSKGPREICNHLHHLCRQWLQPERHTKAQMLDLVILEQFLTILPPEIESWIRECGAETSSQAVALAEGFLLGQVEEQKKTEMQDPLLVPVELKK</sequence>
<dbReference type="RefSeq" id="XP_060543908.1">
    <property type="nucleotide sequence ID" value="XM_060687925.1"/>
</dbReference>
<evidence type="ECO:0000256" key="1">
    <source>
        <dbReference type="ARBA" id="ARBA00023242"/>
    </source>
</evidence>
<dbReference type="PANTHER" id="PTHR45935">
    <property type="entry name" value="PROTEIN ZBED8-RELATED"/>
    <property type="match status" value="1"/>
</dbReference>
<evidence type="ECO:0000259" key="2">
    <source>
        <dbReference type="PROSITE" id="PS50804"/>
    </source>
</evidence>